<dbReference type="Proteomes" id="UP000247634">
    <property type="component" value="Chromosome"/>
</dbReference>
<protein>
    <recommendedName>
        <fullName evidence="4">Integral membrane protein</fullName>
    </recommendedName>
</protein>
<keyword evidence="3" id="KW-1185">Reference proteome</keyword>
<dbReference type="InterPro" id="IPR037185">
    <property type="entry name" value="EmrE-like"/>
</dbReference>
<keyword evidence="1" id="KW-0812">Transmembrane</keyword>
<feature type="transmembrane region" description="Helical" evidence="1">
    <location>
        <begin position="73"/>
        <end position="94"/>
    </location>
</feature>
<dbReference type="PANTHER" id="PTHR40761:SF1">
    <property type="entry name" value="CONSERVED INTEGRAL MEMBRANE ALANINE VALINE AND LEUCINE RICH PROTEIN-RELATED"/>
    <property type="match status" value="1"/>
</dbReference>
<feature type="transmembrane region" description="Helical" evidence="1">
    <location>
        <begin position="191"/>
        <end position="214"/>
    </location>
</feature>
<dbReference type="RefSeq" id="WP_110626154.1">
    <property type="nucleotide sequence ID" value="NZ_CP029788.1"/>
</dbReference>
<keyword evidence="1" id="KW-0472">Membrane</keyword>
<dbReference type="SUPFAM" id="SSF103481">
    <property type="entry name" value="Multidrug resistance efflux transporter EmrE"/>
    <property type="match status" value="1"/>
</dbReference>
<feature type="transmembrane region" description="Helical" evidence="1">
    <location>
        <begin position="47"/>
        <end position="66"/>
    </location>
</feature>
<reference evidence="2 3" key="1">
    <citation type="submission" date="2018-06" db="EMBL/GenBank/DDBJ databases">
        <title>The complete genome sequence of a nosiheptide producer Streptomyces actuosus ATCC 25421: deducing the ability of producing a new class III lantibiotics.</title>
        <authorList>
            <person name="Liu W."/>
            <person name="Sun F."/>
            <person name="Hu Y."/>
        </authorList>
    </citation>
    <scope>NUCLEOTIDE SEQUENCE [LARGE SCALE GENOMIC DNA]</scope>
    <source>
        <strain evidence="2 3">ATCC 25421</strain>
    </source>
</reference>
<dbReference type="OrthoDB" id="3822427at2"/>
<evidence type="ECO:0000256" key="1">
    <source>
        <dbReference type="SAM" id="Phobius"/>
    </source>
</evidence>
<evidence type="ECO:0000313" key="2">
    <source>
        <dbReference type="EMBL" id="AWT41218.1"/>
    </source>
</evidence>
<feature type="transmembrane region" description="Helical" evidence="1">
    <location>
        <begin position="133"/>
        <end position="152"/>
    </location>
</feature>
<accession>A0A2U9NVN8</accession>
<proteinExistence type="predicted"/>
<dbReference type="KEGG" id="sact:DMT42_02030"/>
<organism evidence="2 3">
    <name type="scientific">Streptomyces actuosus</name>
    <dbReference type="NCBI Taxonomy" id="1885"/>
    <lineage>
        <taxon>Bacteria</taxon>
        <taxon>Bacillati</taxon>
        <taxon>Actinomycetota</taxon>
        <taxon>Actinomycetes</taxon>
        <taxon>Kitasatosporales</taxon>
        <taxon>Streptomycetaceae</taxon>
        <taxon>Streptomyces</taxon>
    </lineage>
</organism>
<sequence length="285" mass="29115">MIVLAVFFAVLGAASNAVGTAFQRKAASTVDRGGGLALLRALVRRPAWIIGIAGVTGAAVFQALALVNGPMALVQPVFILELPFALLIAVPLLHRRLPAAGWWAIATVVAGLALLLGAAAPSGTRRQAAMEQWIPVLAVTLGAMGAAVAVARGSSSPLLRAAVLGAGAAIGNALTAALMKSATVRLADAGLPAFLTTWQTYGFALTGVAALLLLENALQAGPLVASQPALTIGDAAVSLLLGVALFDEHVRTGWWLLPEAAGALMIVWGVFRLTRVVPHLGDFVH</sequence>
<name>A0A2U9NVN8_STRAS</name>
<evidence type="ECO:0000313" key="3">
    <source>
        <dbReference type="Proteomes" id="UP000247634"/>
    </source>
</evidence>
<feature type="transmembrane region" description="Helical" evidence="1">
    <location>
        <begin position="100"/>
        <end position="121"/>
    </location>
</feature>
<gene>
    <name evidence="2" type="ORF">DMT42_02030</name>
</gene>
<dbReference type="AlphaFoldDB" id="A0A2U9NVN8"/>
<dbReference type="EMBL" id="CP029788">
    <property type="protein sequence ID" value="AWT41218.1"/>
    <property type="molecule type" value="Genomic_DNA"/>
</dbReference>
<keyword evidence="1" id="KW-1133">Transmembrane helix</keyword>
<dbReference type="PANTHER" id="PTHR40761">
    <property type="entry name" value="CONSERVED INTEGRAL MEMBRANE ALANINE VALINE AND LEUCINE RICH PROTEIN-RELATED"/>
    <property type="match status" value="1"/>
</dbReference>
<dbReference type="NCBIfam" id="NF038012">
    <property type="entry name" value="DMT_1"/>
    <property type="match status" value="1"/>
</dbReference>
<evidence type="ECO:0008006" key="4">
    <source>
        <dbReference type="Google" id="ProtNLM"/>
    </source>
</evidence>
<feature type="transmembrane region" description="Helical" evidence="1">
    <location>
        <begin position="158"/>
        <end position="179"/>
    </location>
</feature>
<feature type="transmembrane region" description="Helical" evidence="1">
    <location>
        <begin position="226"/>
        <end position="246"/>
    </location>
</feature>
<feature type="transmembrane region" description="Helical" evidence="1">
    <location>
        <begin position="253"/>
        <end position="271"/>
    </location>
</feature>